<dbReference type="EMBL" id="AP014564">
    <property type="protein sequence ID" value="BAV94201.1"/>
    <property type="molecule type" value="Genomic_DNA"/>
</dbReference>
<accession>A0A1J1DWF9</accession>
<dbReference type="RefSeq" id="WP_096684916.1">
    <property type="nucleotide sequence ID" value="NZ_AP014564.1"/>
</dbReference>
<reference evidence="1 2" key="1">
    <citation type="submission" date="2014-03" db="EMBL/GenBank/DDBJ databases">
        <title>complete genome sequence of Flavobacteriaceae bacterium JBKA-6.</title>
        <authorList>
            <person name="Takano T."/>
            <person name="Nakamura Y."/>
            <person name="Takuma S."/>
            <person name="Yasuike M."/>
            <person name="Matsuyama T."/>
            <person name="Sakai T."/>
            <person name="Fujiwara A."/>
            <person name="Kimoto K."/>
            <person name="Fukuda Y."/>
            <person name="Kondo H."/>
            <person name="Hirono I."/>
            <person name="Nakayasu C."/>
        </authorList>
    </citation>
    <scope>NUCLEOTIDE SEQUENCE [LARGE SCALE GENOMIC DNA]</scope>
    <source>
        <strain evidence="1 2">JBKA-6</strain>
    </source>
</reference>
<keyword evidence="2" id="KW-1185">Reference proteome</keyword>
<evidence type="ECO:0000313" key="2">
    <source>
        <dbReference type="Proteomes" id="UP000243197"/>
    </source>
</evidence>
<dbReference type="KEGG" id="ise:JBKA6_0188"/>
<dbReference type="AlphaFoldDB" id="A0A1J1DWF9"/>
<protein>
    <submittedName>
        <fullName evidence="1">Uncharacterized protein</fullName>
    </submittedName>
</protein>
<evidence type="ECO:0000313" key="1">
    <source>
        <dbReference type="EMBL" id="BAV94201.1"/>
    </source>
</evidence>
<dbReference type="PROSITE" id="PS51257">
    <property type="entry name" value="PROKAR_LIPOPROTEIN"/>
    <property type="match status" value="1"/>
</dbReference>
<gene>
    <name evidence="1" type="ORF">JBKA6_0188</name>
</gene>
<dbReference type="Proteomes" id="UP000243197">
    <property type="component" value="Chromosome"/>
</dbReference>
<name>A0A1J1DWF9_9FLAO</name>
<sequence>MKRIFKNMLALLASGVIVFSCDKDPDDVTGLKGGEVEIKSVSFLKDKNKVEGKQELTELYKGLFIKKTPSDISKYSTAEETALSSKIEIKENDIYVNIPYNQVLKVKEVGNLNATVTLSKVPTDVTLVSSSTKIASTTFDIPIRIGACELSHDNLKDDGVVTKNIRFSKKVGSKDVAFDYFVHFQYDKKQTKSTDCDLFATTTTANTAITNLSFTRDYQISTTLQANNSYVCENAIAGHAKCDGFSKSGTTVTPVRSETTKTGDSETNAIEIHFEGGTYARTSNSTTTISDNSKAFDVAHIELDYTISNGKKPVAKFTMPNFTFIADKVVLPDGAFFSTEGLTGTDCKGEYKQRICPRDPSKPFRVSNSMPGANNGIIFKVVAQDGTNQKFYKLIFKNKYPNETQWKALSA</sequence>
<organism evidence="1 2">
    <name type="scientific">Ichthyobacterium seriolicida</name>
    <dbReference type="NCBI Taxonomy" id="242600"/>
    <lineage>
        <taxon>Bacteria</taxon>
        <taxon>Pseudomonadati</taxon>
        <taxon>Bacteroidota</taxon>
        <taxon>Flavobacteriia</taxon>
        <taxon>Flavobacteriales</taxon>
        <taxon>Ichthyobacteriaceae</taxon>
        <taxon>Ichthyobacterium</taxon>
    </lineage>
</organism>
<proteinExistence type="predicted"/>